<dbReference type="InterPro" id="IPR009734">
    <property type="entry name" value="Myoviridae_GpU"/>
</dbReference>
<dbReference type="Proteomes" id="UP000269692">
    <property type="component" value="Unassembled WGS sequence"/>
</dbReference>
<evidence type="ECO:0000313" key="2">
    <source>
        <dbReference type="Proteomes" id="UP000269692"/>
    </source>
</evidence>
<organism evidence="1 2">
    <name type="scientific">Xanthobacter tagetidis</name>
    <dbReference type="NCBI Taxonomy" id="60216"/>
    <lineage>
        <taxon>Bacteria</taxon>
        <taxon>Pseudomonadati</taxon>
        <taxon>Pseudomonadota</taxon>
        <taxon>Alphaproteobacteria</taxon>
        <taxon>Hyphomicrobiales</taxon>
        <taxon>Xanthobacteraceae</taxon>
        <taxon>Xanthobacter</taxon>
    </lineage>
</organism>
<name>A0A3L7AM95_9HYPH</name>
<gene>
    <name evidence="1" type="ORF">D9R14_05945</name>
</gene>
<dbReference type="EMBL" id="RCTF01000003">
    <property type="protein sequence ID" value="RLP80588.1"/>
    <property type="molecule type" value="Genomic_DNA"/>
</dbReference>
<sequence length="140" mass="15319">MLYQFGSLQFTVWPFNVHGIDRDASYDFAAHPVVGARQPLEAVGPGEDRIVLEGRLFPHKLGGLSALEALRRMAEAQQPQPLMRGDGTPFGWRVVTNLGERGSHLDGRGIGRLIEFEATFALTPRPAASAWYGSLVSLFG</sequence>
<dbReference type="AlphaFoldDB" id="A0A3L7AM95"/>
<protein>
    <submittedName>
        <fullName evidence="1">Phage tail protein</fullName>
    </submittedName>
</protein>
<keyword evidence="2" id="KW-1185">Reference proteome</keyword>
<evidence type="ECO:0000313" key="1">
    <source>
        <dbReference type="EMBL" id="RLP80588.1"/>
    </source>
</evidence>
<dbReference type="OrthoDB" id="7678146at2"/>
<accession>A0A3L7AM95</accession>
<dbReference type="Pfam" id="PF06995">
    <property type="entry name" value="Phage_P2_GpU"/>
    <property type="match status" value="1"/>
</dbReference>
<reference evidence="1 2" key="1">
    <citation type="submission" date="2018-10" db="EMBL/GenBank/DDBJ databases">
        <title>Xanthobacter tagetidis genome sequencing and assembly.</title>
        <authorList>
            <person name="Maclea K.S."/>
            <person name="Goen A.E."/>
            <person name="Fatima S.A."/>
        </authorList>
    </citation>
    <scope>NUCLEOTIDE SEQUENCE [LARGE SCALE GENOMIC DNA]</scope>
    <source>
        <strain evidence="1 2">ATCC 700314</strain>
    </source>
</reference>
<proteinExistence type="predicted"/>
<comment type="caution">
    <text evidence="1">The sequence shown here is derived from an EMBL/GenBank/DDBJ whole genome shotgun (WGS) entry which is preliminary data.</text>
</comment>
<dbReference type="RefSeq" id="WP_121622381.1">
    <property type="nucleotide sequence ID" value="NZ_JACIIW010000006.1"/>
</dbReference>